<keyword evidence="1" id="KW-0812">Transmembrane</keyword>
<accession>A0A450Z3R0</accession>
<dbReference type="AlphaFoldDB" id="A0A450Z3R0"/>
<keyword evidence="1" id="KW-0472">Membrane</keyword>
<proteinExistence type="predicted"/>
<organism evidence="2">
    <name type="scientific">Candidatus Kentrum sp. TC</name>
    <dbReference type="NCBI Taxonomy" id="2126339"/>
    <lineage>
        <taxon>Bacteria</taxon>
        <taxon>Pseudomonadati</taxon>
        <taxon>Pseudomonadota</taxon>
        <taxon>Gammaproteobacteria</taxon>
        <taxon>Candidatus Kentrum</taxon>
    </lineage>
</organism>
<dbReference type="GO" id="GO:0016740">
    <property type="term" value="F:transferase activity"/>
    <property type="evidence" value="ECO:0007669"/>
    <property type="project" value="UniProtKB-KW"/>
</dbReference>
<feature type="transmembrane region" description="Helical" evidence="1">
    <location>
        <begin position="72"/>
        <end position="105"/>
    </location>
</feature>
<evidence type="ECO:0000313" key="2">
    <source>
        <dbReference type="EMBL" id="VFK48445.1"/>
    </source>
</evidence>
<feature type="transmembrane region" description="Helical" evidence="1">
    <location>
        <begin position="112"/>
        <end position="129"/>
    </location>
</feature>
<gene>
    <name evidence="2" type="ORF">BECKTC1821D_GA0114238_106115</name>
</gene>
<keyword evidence="1" id="KW-1133">Transmembrane helix</keyword>
<keyword evidence="2" id="KW-0808">Transferase</keyword>
<feature type="transmembrane region" description="Helical" evidence="1">
    <location>
        <begin position="202"/>
        <end position="226"/>
    </location>
</feature>
<feature type="transmembrane region" description="Helical" evidence="1">
    <location>
        <begin position="261"/>
        <end position="278"/>
    </location>
</feature>
<feature type="transmembrane region" description="Helical" evidence="1">
    <location>
        <begin position="180"/>
        <end position="196"/>
    </location>
</feature>
<feature type="transmembrane region" description="Helical" evidence="1">
    <location>
        <begin position="284"/>
        <end position="303"/>
    </location>
</feature>
<sequence length="634" mass="71044">MQLFEEKHSETFKNRLFVFAFALLFLLVLLRTAWITDDAAITLRTVLNFTHGFGPTFNIDERVQAYTHPLWFFILSLGSLILGNVFYTTFFISIAFTMGALVLLLSSISRNHFSLVLIGLAVILSKAFVDFSTSGLENPLSHLLLLLAVLFASSHIENGRDRLTIFFLICSGIYLNRPDLLVMAFPLAIYLTFLSIHHPKQLAAKLLIAASPVIIWTTFSLFYYGFPFPNTAYAKLGAGIAMDERVVQGLKYLFHSIDRDPVTIFVIVTGLTIGLYGSRLSKSLSTGVVLYLMYVLYIGGDFMEGRFLTTPFFMSLIIFAREVTTKSLAIALMIPVVALGSTSIHPNLLAGSSYSNTKIPDSGIADERGFYYQDFGLLTAKRNTFTPPQWHASDRKVEVICGGLGFNSIMKGPGMHYIDYFALADPLLARLPAKEKPHWRIGHFYRQLPTNYKESLEQGKNLLVDQKTARYWESIRTVTRGALFDKDRFVEIARLNFGLVEQPHREMYRTKNIPRSTYIPEITESDVKTIRAEGSPWNATGNIIFDSALDIALSNIANIKSIDVSLDNNDIYEFAGLRDDEWIFLATVGPRNTSGLARYKITLDSPVIGIKKIRVAAKSGDGMYSIGHLVVNAE</sequence>
<name>A0A450Z3R0_9GAMM</name>
<reference evidence="2" key="1">
    <citation type="submission" date="2019-02" db="EMBL/GenBank/DDBJ databases">
        <authorList>
            <person name="Gruber-Vodicka R. H."/>
            <person name="Seah K. B. B."/>
        </authorList>
    </citation>
    <scope>NUCLEOTIDE SEQUENCE</scope>
    <source>
        <strain evidence="2">BECK_BZ123</strain>
    </source>
</reference>
<dbReference type="EMBL" id="CAADFS010000061">
    <property type="protein sequence ID" value="VFK48445.1"/>
    <property type="molecule type" value="Genomic_DNA"/>
</dbReference>
<protein>
    <submittedName>
        <fullName evidence="2">Arabinofuranosyltransferase</fullName>
    </submittedName>
</protein>
<evidence type="ECO:0000256" key="1">
    <source>
        <dbReference type="SAM" id="Phobius"/>
    </source>
</evidence>
<feature type="transmembrane region" description="Helical" evidence="1">
    <location>
        <begin position="16"/>
        <end position="35"/>
    </location>
</feature>